<accession>A0ABQ9ELZ8</accession>
<reference evidence="1 2" key="1">
    <citation type="submission" date="2022-12" db="EMBL/GenBank/DDBJ databases">
        <title>Chromosome-level genome of Tegillarca granosa.</title>
        <authorList>
            <person name="Kim J."/>
        </authorList>
    </citation>
    <scope>NUCLEOTIDE SEQUENCE [LARGE SCALE GENOMIC DNA]</scope>
    <source>
        <strain evidence="1">Teg-2019</strain>
        <tissue evidence="1">Adductor muscle</tissue>
    </source>
</reference>
<organism evidence="1 2">
    <name type="scientific">Tegillarca granosa</name>
    <name type="common">Malaysian cockle</name>
    <name type="synonym">Anadara granosa</name>
    <dbReference type="NCBI Taxonomy" id="220873"/>
    <lineage>
        <taxon>Eukaryota</taxon>
        <taxon>Metazoa</taxon>
        <taxon>Spiralia</taxon>
        <taxon>Lophotrochozoa</taxon>
        <taxon>Mollusca</taxon>
        <taxon>Bivalvia</taxon>
        <taxon>Autobranchia</taxon>
        <taxon>Pteriomorphia</taxon>
        <taxon>Arcoida</taxon>
        <taxon>Arcoidea</taxon>
        <taxon>Arcidae</taxon>
        <taxon>Tegillarca</taxon>
    </lineage>
</organism>
<evidence type="ECO:0000313" key="1">
    <source>
        <dbReference type="EMBL" id="KAJ8304617.1"/>
    </source>
</evidence>
<sequence length="96" mass="10735">MKQISEAAMASTVKILAHAGVPNREIMKISGNKCEASLDFYNADSSDKQKRSYSWDVLSSPQHTCKLNAVEQIKEFCYGSENYHNVLFCDISLSVI</sequence>
<dbReference type="EMBL" id="JARBDR010000903">
    <property type="protein sequence ID" value="KAJ8304617.1"/>
    <property type="molecule type" value="Genomic_DNA"/>
</dbReference>
<comment type="caution">
    <text evidence="1">The sequence shown here is derived from an EMBL/GenBank/DDBJ whole genome shotgun (WGS) entry which is preliminary data.</text>
</comment>
<evidence type="ECO:0000313" key="2">
    <source>
        <dbReference type="Proteomes" id="UP001217089"/>
    </source>
</evidence>
<protein>
    <submittedName>
        <fullName evidence="1">Uncharacterized protein</fullName>
    </submittedName>
</protein>
<keyword evidence="2" id="KW-1185">Reference proteome</keyword>
<proteinExistence type="predicted"/>
<name>A0ABQ9ELZ8_TEGGR</name>
<gene>
    <name evidence="1" type="ORF">KUTeg_018200</name>
</gene>
<dbReference type="Proteomes" id="UP001217089">
    <property type="component" value="Unassembled WGS sequence"/>
</dbReference>